<feature type="region of interest" description="Disordered" evidence="1">
    <location>
        <begin position="259"/>
        <end position="562"/>
    </location>
</feature>
<dbReference type="PANTHER" id="PTHR47374">
    <property type="entry name" value="ENDOSOME ANTIGEN-LIKE PROTEIN, PUTATIVE (DUF3444)-RELATED"/>
    <property type="match status" value="1"/>
</dbReference>
<sequence>MECNKEEASRAKDVSERKLHEADFPGAKKMAVKAHQLFPGLENISQLLAVCEVHCSSSVKINGETDWYGILQVEPTADDMALKKQYRKLALLLHPDKNKFAGAEAAFKLIGEAYMTLTDHVKRSSHDNKRKAVFATSAPVPKKRARASKKTDPAHKTNNKENFGAPQTQKNPQQQAGKSSGLSSFWTICLTCGTKYQYPCSSLMRFVLCRICSRSFLAYDLSKKSVPAGVDTAYPGSGFGTQPQKFPPSQQAHVTYQGQNNQSFPGWTHPAHQQQQSQNVPNQQTPAANQQQHSQRRPPSAGSKNAMSSEGVGDPNNKGATDSTKVSRAPSRKQNGAGRTELPFAQQSQDVPNQQTATANQQQQSQSRPPSAVPTNVMSSEGLGDPNSKGATESTKVSSAPIKEKDGADRTELPFVPSAKLSPTNMQKRGIQSQHFPSQQTSPVNQQVQSQKPSFNEGSSNLNSMGVSDSNVTVNARTCTNMNVPRASLNKENGSSRTESPLASSDKVSPANMGKGVMKDANGAVKTGQNPQRSSQQENNVSNEDGSGGCRKGSDNLHDPPVAKRIRKGYSSLNADKNGGTVREDGNVYTAQACSIPITKTPNENLEVVNGLDEKQGASKKEELHNSGRDGVASSVVNSIPCEGDVSYPDPEFYDFEENRDAARFKADQIWAVYDDSDSMPRYYARIKQVHPNFMLWFSWLEFDPLNDAEKAWYSKDMPVACGRFRIGKTILTEDRKMFSHVVSWTKGKKRNSYEIYPVKGEVWALFRRCDFNPSSGSSDHKNYRYDIVEIKSDFAVGVGTYVTPLVKVKGFVSLFVRSDKEEPSLIPGGDTLRFSHNIPFHRLSEADKPHIPNGAFELDPASMPSNLEEASSSADLNRSSTQEGNIGGNVSSTRDFFKCEMPAGKTKEGLDSAATNEGNVHNGVKKPNINADGKHDNGSEASVIDAHTVDQWDDSFQSESPATFVYPEPEFFNFGDIRSFDKFKSGQIWALYCDIDKFPKYYAFIKKVDQDDLTIHIRWLEYCPCGETEKRLVQAGLSASCGIFRLSSQSDNYDCTSVFSHIMEVTPVSKGKKYEILPRVGQVWAIYKNWNRGWSFENFKSCEYDLVEVLEISAASLTLSSLTKVDGFSTVFMLERKGESTSAVKILRSDMMMFSHQIPSYRMTNEGDELCGYWELDPASVPENFLARKTNTSLTKLQHEDGSCCWLYQVSSRQVKNTPVTKQQNELRDENTEFTTYATTVRLQILDGFAFLCNMDYPGMEGRTPWYGNLSIIYFDLEIALIGSVKAFGLCDPK</sequence>
<name>M8C921_AEGTA</name>
<feature type="region of interest" description="Disordered" evidence="1">
    <location>
        <begin position="910"/>
        <end position="937"/>
    </location>
</feature>
<feature type="compositionally biased region" description="Polar residues" evidence="1">
    <location>
        <begin position="864"/>
        <end position="892"/>
    </location>
</feature>
<dbReference type="InterPro" id="IPR036869">
    <property type="entry name" value="J_dom_sf"/>
</dbReference>
<feature type="region of interest" description="Disordered" evidence="1">
    <location>
        <begin position="846"/>
        <end position="892"/>
    </location>
</feature>
<dbReference type="Gene3D" id="1.10.287.110">
    <property type="entry name" value="DnaJ domain"/>
    <property type="match status" value="1"/>
</dbReference>
<dbReference type="SMART" id="SM00271">
    <property type="entry name" value="DnaJ"/>
    <property type="match status" value="1"/>
</dbReference>
<dbReference type="GO" id="GO:0005783">
    <property type="term" value="C:endoplasmic reticulum"/>
    <property type="evidence" value="ECO:0007669"/>
    <property type="project" value="UniProtKB-ARBA"/>
</dbReference>
<feature type="compositionally biased region" description="Basic and acidic residues" evidence="1">
    <location>
        <begin position="552"/>
        <end position="562"/>
    </location>
</feature>
<feature type="compositionally biased region" description="Basic and acidic residues" evidence="1">
    <location>
        <begin position="402"/>
        <end position="412"/>
    </location>
</feature>
<dbReference type="Pfam" id="PF00226">
    <property type="entry name" value="DnaJ"/>
    <property type="match status" value="1"/>
</dbReference>
<dbReference type="PANTHER" id="PTHR47374:SF6">
    <property type="entry name" value="ENDOSOME ANTIGEN-LIKE PROTEIN, PUTATIVE (DUF3444)-RELATED"/>
    <property type="match status" value="1"/>
</dbReference>
<feature type="compositionally biased region" description="Polar residues" evidence="1">
    <location>
        <begin position="389"/>
        <end position="398"/>
    </location>
</feature>
<dbReference type="ExpressionAtlas" id="M8C921">
    <property type="expression patterns" value="baseline"/>
</dbReference>
<dbReference type="InterPro" id="IPR001623">
    <property type="entry name" value="DnaJ_domain"/>
</dbReference>
<dbReference type="SUPFAM" id="SSF46565">
    <property type="entry name" value="Chaperone J-domain"/>
    <property type="match status" value="1"/>
</dbReference>
<dbReference type="Pfam" id="PF11926">
    <property type="entry name" value="DUF3444"/>
    <property type="match status" value="2"/>
</dbReference>
<proteinExistence type="predicted"/>
<dbReference type="EnsemblPlants" id="EMT30764">
    <property type="protein sequence ID" value="EMT30764"/>
    <property type="gene ID" value="F775_08726"/>
</dbReference>
<feature type="compositionally biased region" description="Polar residues" evidence="1">
    <location>
        <begin position="490"/>
        <end position="507"/>
    </location>
</feature>
<organism evidence="2">
    <name type="scientific">Aegilops tauschii</name>
    <name type="common">Tausch's goatgrass</name>
    <name type="synonym">Aegilops squarrosa</name>
    <dbReference type="NCBI Taxonomy" id="37682"/>
    <lineage>
        <taxon>Eukaryota</taxon>
        <taxon>Viridiplantae</taxon>
        <taxon>Streptophyta</taxon>
        <taxon>Embryophyta</taxon>
        <taxon>Tracheophyta</taxon>
        <taxon>Spermatophyta</taxon>
        <taxon>Magnoliopsida</taxon>
        <taxon>Liliopsida</taxon>
        <taxon>Poales</taxon>
        <taxon>Poaceae</taxon>
        <taxon>BOP clade</taxon>
        <taxon>Pooideae</taxon>
        <taxon>Triticodae</taxon>
        <taxon>Triticeae</taxon>
        <taxon>Triticinae</taxon>
        <taxon>Aegilops</taxon>
    </lineage>
</organism>
<feature type="compositionally biased region" description="Polar residues" evidence="1">
    <location>
        <begin position="527"/>
        <end position="545"/>
    </location>
</feature>
<evidence type="ECO:0000256" key="1">
    <source>
        <dbReference type="SAM" id="MobiDB-lite"/>
    </source>
</evidence>
<dbReference type="PROSITE" id="PS50076">
    <property type="entry name" value="DNAJ_2"/>
    <property type="match status" value="1"/>
</dbReference>
<feature type="compositionally biased region" description="Basic and acidic residues" evidence="1">
    <location>
        <begin position="149"/>
        <end position="159"/>
    </location>
</feature>
<dbReference type="CDD" id="cd06257">
    <property type="entry name" value="DnaJ"/>
    <property type="match status" value="1"/>
</dbReference>
<feature type="compositionally biased region" description="Polar residues" evidence="1">
    <location>
        <begin position="421"/>
        <end position="483"/>
    </location>
</feature>
<dbReference type="InterPro" id="IPR024593">
    <property type="entry name" value="DUF3444"/>
</dbReference>
<reference evidence="2" key="1">
    <citation type="submission" date="2015-06" db="UniProtKB">
        <authorList>
            <consortium name="EnsemblPlants"/>
        </authorList>
    </citation>
    <scope>IDENTIFICATION</scope>
</reference>
<accession>M8C921</accession>
<feature type="compositionally biased region" description="Polar residues" evidence="1">
    <location>
        <begin position="165"/>
        <end position="178"/>
    </location>
</feature>
<evidence type="ECO:0000313" key="2">
    <source>
        <dbReference type="EnsemblPlants" id="EMT30764"/>
    </source>
</evidence>
<dbReference type="PRINTS" id="PR00625">
    <property type="entry name" value="JDOMAIN"/>
</dbReference>
<feature type="region of interest" description="Disordered" evidence="1">
    <location>
        <begin position="126"/>
        <end position="178"/>
    </location>
</feature>
<feature type="compositionally biased region" description="Low complexity" evidence="1">
    <location>
        <begin position="353"/>
        <end position="367"/>
    </location>
</feature>
<protein>
    <submittedName>
        <fullName evidence="2">Curved DNA-binding protein</fullName>
    </submittedName>
</protein>
<feature type="compositionally biased region" description="Low complexity" evidence="1">
    <location>
        <begin position="273"/>
        <end position="292"/>
    </location>
</feature>